<evidence type="ECO:0000313" key="6">
    <source>
        <dbReference type="Proteomes" id="UP001596501"/>
    </source>
</evidence>
<feature type="domain" description="AMP-binding enzyme C-terminal" evidence="3">
    <location>
        <begin position="515"/>
        <end position="598"/>
    </location>
</feature>
<evidence type="ECO:0000259" key="4">
    <source>
        <dbReference type="Pfam" id="PF16177"/>
    </source>
</evidence>
<evidence type="ECO:0000256" key="1">
    <source>
        <dbReference type="ARBA" id="ARBA00006432"/>
    </source>
</evidence>
<dbReference type="Gene3D" id="3.30.300.30">
    <property type="match status" value="1"/>
</dbReference>
<dbReference type="RefSeq" id="WP_382220491.1">
    <property type="nucleotide sequence ID" value="NZ_JBHTCA010000003.1"/>
</dbReference>
<dbReference type="Pfam" id="PF13193">
    <property type="entry name" value="AMP-binding_C"/>
    <property type="match status" value="1"/>
</dbReference>
<name>A0ABW2QH97_9BURK</name>
<dbReference type="PANTHER" id="PTHR43347:SF3">
    <property type="entry name" value="ACYL-COA SYNTHETASE SHORT-CHAIN FAMILY MEMBER 3, MITOCHONDRIAL"/>
    <property type="match status" value="1"/>
</dbReference>
<dbReference type="InterPro" id="IPR020845">
    <property type="entry name" value="AMP-binding_CS"/>
</dbReference>
<dbReference type="EC" id="6.2.1.17" evidence="5"/>
<feature type="domain" description="AMP-dependent synthetase/ligase" evidence="2">
    <location>
        <begin position="64"/>
        <end position="450"/>
    </location>
</feature>
<dbReference type="InterPro" id="IPR025110">
    <property type="entry name" value="AMP-bd_C"/>
</dbReference>
<keyword evidence="6" id="KW-1185">Reference proteome</keyword>
<dbReference type="InterPro" id="IPR032387">
    <property type="entry name" value="ACAS_N"/>
</dbReference>
<feature type="domain" description="Acetyl-coenzyme A synthetase N-terminal" evidence="4">
    <location>
        <begin position="7"/>
        <end position="61"/>
    </location>
</feature>
<dbReference type="InterPro" id="IPR000873">
    <property type="entry name" value="AMP-dep_synth/lig_dom"/>
</dbReference>
<comment type="similarity">
    <text evidence="1">Belongs to the ATP-dependent AMP-binding enzyme family.</text>
</comment>
<evidence type="ECO:0000259" key="2">
    <source>
        <dbReference type="Pfam" id="PF00501"/>
    </source>
</evidence>
<proteinExistence type="inferred from homology"/>
<dbReference type="NCBIfam" id="TIGR02316">
    <property type="entry name" value="propion_prpE"/>
    <property type="match status" value="1"/>
</dbReference>
<dbReference type="InterPro" id="IPR012694">
    <property type="entry name" value="Propion_PrpE"/>
</dbReference>
<reference evidence="6" key="1">
    <citation type="journal article" date="2019" name="Int. J. Syst. Evol. Microbiol.">
        <title>The Global Catalogue of Microorganisms (GCM) 10K type strain sequencing project: providing services to taxonomists for standard genome sequencing and annotation.</title>
        <authorList>
            <consortium name="The Broad Institute Genomics Platform"/>
            <consortium name="The Broad Institute Genome Sequencing Center for Infectious Disease"/>
            <person name="Wu L."/>
            <person name="Ma J."/>
        </authorList>
    </citation>
    <scope>NUCLEOTIDE SEQUENCE [LARGE SCALE GENOMIC DNA]</scope>
    <source>
        <strain evidence="6">CGMCC 1.12371</strain>
    </source>
</reference>
<evidence type="ECO:0000259" key="3">
    <source>
        <dbReference type="Pfam" id="PF13193"/>
    </source>
</evidence>
<accession>A0ABW2QH97</accession>
<dbReference type="Proteomes" id="UP001596501">
    <property type="component" value="Unassembled WGS sequence"/>
</dbReference>
<dbReference type="PROSITE" id="PS00455">
    <property type="entry name" value="AMP_BINDING"/>
    <property type="match status" value="1"/>
</dbReference>
<gene>
    <name evidence="5" type="ORF">ACFQPB_05680</name>
</gene>
<dbReference type="GO" id="GO:0050218">
    <property type="term" value="F:propionate-CoA ligase activity"/>
    <property type="evidence" value="ECO:0007669"/>
    <property type="project" value="UniProtKB-EC"/>
</dbReference>
<dbReference type="Gene3D" id="3.40.50.12780">
    <property type="entry name" value="N-terminal domain of ligase-like"/>
    <property type="match status" value="1"/>
</dbReference>
<protein>
    <submittedName>
        <fullName evidence="5">Propionate--CoA ligase</fullName>
        <ecNumber evidence="5">6.2.1.17</ecNumber>
    </submittedName>
</protein>
<dbReference type="InterPro" id="IPR045851">
    <property type="entry name" value="AMP-bd_C_sf"/>
</dbReference>
<dbReference type="SUPFAM" id="SSF56801">
    <property type="entry name" value="Acetyl-CoA synthetase-like"/>
    <property type="match status" value="1"/>
</dbReference>
<keyword evidence="5" id="KW-0436">Ligase</keyword>
<dbReference type="EMBL" id="JBHTCA010000003">
    <property type="protein sequence ID" value="MFC7408342.1"/>
    <property type="molecule type" value="Genomic_DNA"/>
</dbReference>
<dbReference type="NCBIfam" id="NF007815">
    <property type="entry name" value="PRK10524.1"/>
    <property type="match status" value="1"/>
</dbReference>
<comment type="caution">
    <text evidence="5">The sequence shown here is derived from an EMBL/GenBank/DDBJ whole genome shotgun (WGS) entry which is preliminary data.</text>
</comment>
<dbReference type="Pfam" id="PF16177">
    <property type="entry name" value="ACAS_N"/>
    <property type="match status" value="1"/>
</dbReference>
<organism evidence="5 6">
    <name type="scientific">Hydrogenophaga atypica</name>
    <dbReference type="NCBI Taxonomy" id="249409"/>
    <lineage>
        <taxon>Bacteria</taxon>
        <taxon>Pseudomonadati</taxon>
        <taxon>Pseudomonadota</taxon>
        <taxon>Betaproteobacteria</taxon>
        <taxon>Burkholderiales</taxon>
        <taxon>Comamonadaceae</taxon>
        <taxon>Hydrogenophaga</taxon>
    </lineage>
</organism>
<dbReference type="NCBIfam" id="NF001208">
    <property type="entry name" value="PRK00174.1"/>
    <property type="match status" value="1"/>
</dbReference>
<evidence type="ECO:0000313" key="5">
    <source>
        <dbReference type="EMBL" id="MFC7408342.1"/>
    </source>
</evidence>
<dbReference type="Pfam" id="PF00501">
    <property type="entry name" value="AMP-binding"/>
    <property type="match status" value="1"/>
</dbReference>
<dbReference type="InterPro" id="IPR042099">
    <property type="entry name" value="ANL_N_sf"/>
</dbReference>
<sequence length="634" mass="69470">MSTPSRYAEFHRRSITDRDGFWREQAALIDWHKPFDQVCDYSRPPFATWFAGGLTNLCHNAVDRHLKDRADQNALVFVSTETETEKAYSFRELHAEVQRMAAILLQLGVKKGDRVLIYMPMIAEAAFAILACARIGAIHSVVFGGFASHSLASRIDDAQPVAIISADAGMRGGKVVPYKHLLDEAIALSAHKPAKVLMVNRGLAPLEVVAGRDEDYAALRQQHLNTEVPCEWVDSAHPSYILYTSGTTGKPKGVQRDTAGYAVALAASMRHIYMAQPGETYFSTSDIGWVVGHSYIIYGPLINGMATIMYEGLPTRPDAGIWWQLVEKYKVSVMFSAPTAARVLKKQDPAYLTKYDLSSLKALFLAGEPLDEPTATWMSDAIKKPVIDNYWQTETGWPIMAICNGIEPAPTKYGSPGKAVYGFDVRLIDESSGEEITEPNKKGVIAVEGPLPPGCLQTVWGDDERYVKTYWSSIHGSTMYSTFDWGVRDADGYFYILGRTDDVINVAGHRLGTREIEESISSHPNVAEVAVVGVADQLKGQVAVAFAVLKDPSLAASDADALKLEGAIMKVVDDQLGAVARPARVRFVSVLPKTRSGKLLRRAIQAVCEGRDPGDLTTMEDPTALQQVRDAVSA</sequence>
<dbReference type="PANTHER" id="PTHR43347">
    <property type="entry name" value="ACYL-COA SYNTHETASE"/>
    <property type="match status" value="1"/>
</dbReference>